<keyword evidence="4" id="KW-1185">Reference proteome</keyword>
<dbReference type="Proteomes" id="UP000245535">
    <property type="component" value="Unassembled WGS sequence"/>
</dbReference>
<comment type="caution">
    <text evidence="3">The sequence shown here is derived from an EMBL/GenBank/DDBJ whole genome shotgun (WGS) entry which is preliminary data.</text>
</comment>
<feature type="transmembrane region" description="Helical" evidence="1">
    <location>
        <begin position="27"/>
        <end position="57"/>
    </location>
</feature>
<keyword evidence="1" id="KW-1133">Transmembrane helix</keyword>
<keyword evidence="1" id="KW-0472">Membrane</keyword>
<evidence type="ECO:0000256" key="1">
    <source>
        <dbReference type="SAM" id="Phobius"/>
    </source>
</evidence>
<gene>
    <name evidence="3" type="ORF">BC781_10975</name>
</gene>
<proteinExistence type="predicted"/>
<dbReference type="AlphaFoldDB" id="A0A315Z1R1"/>
<feature type="transmembrane region" description="Helical" evidence="1">
    <location>
        <begin position="69"/>
        <end position="90"/>
    </location>
</feature>
<dbReference type="Pfam" id="PF09835">
    <property type="entry name" value="DUF2062"/>
    <property type="match status" value="1"/>
</dbReference>
<feature type="domain" description="DUF2062" evidence="2">
    <location>
        <begin position="15"/>
        <end position="153"/>
    </location>
</feature>
<dbReference type="RefSeq" id="WP_109622450.1">
    <property type="nucleotide sequence ID" value="NZ_QGDO01000009.1"/>
</dbReference>
<dbReference type="PANTHER" id="PTHR35102:SF1">
    <property type="entry name" value="E3 UBIQUITIN-PROTEIN LIGASE"/>
    <property type="match status" value="1"/>
</dbReference>
<organism evidence="3 4">
    <name type="scientific">Sediminitomix flava</name>
    <dbReference type="NCBI Taxonomy" id="379075"/>
    <lineage>
        <taxon>Bacteria</taxon>
        <taxon>Pseudomonadati</taxon>
        <taxon>Bacteroidota</taxon>
        <taxon>Cytophagia</taxon>
        <taxon>Cytophagales</taxon>
        <taxon>Flammeovirgaceae</taxon>
        <taxon>Sediminitomix</taxon>
    </lineage>
</organism>
<dbReference type="InterPro" id="IPR018639">
    <property type="entry name" value="DUF2062"/>
</dbReference>
<accession>A0A315Z1R1</accession>
<dbReference type="OrthoDB" id="978759at2"/>
<name>A0A315Z1R1_SEDFL</name>
<reference evidence="3 4" key="1">
    <citation type="submission" date="2018-03" db="EMBL/GenBank/DDBJ databases">
        <title>Genomic Encyclopedia of Archaeal and Bacterial Type Strains, Phase II (KMG-II): from individual species to whole genera.</title>
        <authorList>
            <person name="Goeker M."/>
        </authorList>
    </citation>
    <scope>NUCLEOTIDE SEQUENCE [LARGE SCALE GENOMIC DNA]</scope>
    <source>
        <strain evidence="3 4">DSM 28229</strain>
    </source>
</reference>
<evidence type="ECO:0000313" key="3">
    <source>
        <dbReference type="EMBL" id="PWJ36060.1"/>
    </source>
</evidence>
<evidence type="ECO:0000259" key="2">
    <source>
        <dbReference type="Pfam" id="PF09835"/>
    </source>
</evidence>
<dbReference type="PANTHER" id="PTHR35102">
    <property type="entry name" value="E3 UBIQUITIN-PROTEIN LIGASE"/>
    <property type="match status" value="1"/>
</dbReference>
<dbReference type="EMBL" id="QGDO01000009">
    <property type="protein sequence ID" value="PWJ36060.1"/>
    <property type="molecule type" value="Genomic_DNA"/>
</dbReference>
<feature type="transmembrane region" description="Helical" evidence="1">
    <location>
        <begin position="120"/>
        <end position="143"/>
    </location>
</feature>
<sequence>MIKTYLQNKVIQPLLTLLKEGTTPQKLAASIVMGIAIGLFPILGTTTAIAAILAIVFRLNLVAIQIVNYAIYPIQLALIIPFIQGGATLFGKEAFPYTLDQLQEMFTEHFWETLQELGSVLLRAAAVWGITVIPLGFILYFILVPIFKKVQSKTANN</sequence>
<keyword evidence="1" id="KW-0812">Transmembrane</keyword>
<evidence type="ECO:0000313" key="4">
    <source>
        <dbReference type="Proteomes" id="UP000245535"/>
    </source>
</evidence>
<protein>
    <recommendedName>
        <fullName evidence="2">DUF2062 domain-containing protein</fullName>
    </recommendedName>
</protein>